<dbReference type="KEGG" id="pda:103715089"/>
<reference evidence="3" key="1">
    <citation type="submission" date="2025-08" db="UniProtKB">
        <authorList>
            <consortium name="RefSeq"/>
        </authorList>
    </citation>
    <scope>IDENTIFICATION</scope>
    <source>
        <tissue evidence="3">Young leaves</tissue>
    </source>
</reference>
<dbReference type="AlphaFoldDB" id="A0A8B7CJY4"/>
<protein>
    <submittedName>
        <fullName evidence="3">Uncharacterized protein LOC103715089 isoform X1</fullName>
    </submittedName>
</protein>
<organism evidence="2 3">
    <name type="scientific">Phoenix dactylifera</name>
    <name type="common">Date palm</name>
    <dbReference type="NCBI Taxonomy" id="42345"/>
    <lineage>
        <taxon>Eukaryota</taxon>
        <taxon>Viridiplantae</taxon>
        <taxon>Streptophyta</taxon>
        <taxon>Embryophyta</taxon>
        <taxon>Tracheophyta</taxon>
        <taxon>Spermatophyta</taxon>
        <taxon>Magnoliopsida</taxon>
        <taxon>Liliopsida</taxon>
        <taxon>Arecaceae</taxon>
        <taxon>Coryphoideae</taxon>
        <taxon>Phoeniceae</taxon>
        <taxon>Phoenix</taxon>
    </lineage>
</organism>
<dbReference type="OrthoDB" id="1894577at2759"/>
<sequence length="569" mass="62246">MSLGSSSTPLPLPPLSLSPLSLQRKARRLRLQSSSFLPSPRPRTKRPNRLRPNLPKTLIPKPQSPPPPPPRPLPPPTPDESPAAHPVVVVVEGEVEAVEGTVRAAEGVVPFPPAGRRLFPGPVLDLVFRFAALFAVQTVVAVWFLGGESVEESGGREEQGRKTMKVEKAEAEGVGEFERMVLEIRAMAKEARESDRKDLAEGNRVKEEVGRGIGRLRKSFSQVILDENDSSSSSKGRDGKKSGGKSNEKRKLGFLSSVAKNRNVPKGFNGSKGKDESVDGGIGGIQQLAHQKPGKEPSILNEQGKKRACGSEMTKTFADVESYTVSSTQGTERLEDGHGTSFSRTRNSRSNPDYIEGDLSPEFSSSTYAVYDSRSYTQADISKEASLMESKSMLEMQNDKSSMKANGEPSVINRNVSEKEERDSQTKQVEHKSVVNEEKDSQFDKGHNLWWLKLPYVLAIFLCRGSDGNGPKGLYSLQMNSSSDDGNFTSYTVAFQDRGDASNFCYLVESFFEELGDVSADIVPLTIQELDEAVTAGEFKVIVVRKGQLHLYAGQPLAEAETALRSLLD</sequence>
<dbReference type="PANTHER" id="PTHR34962:SF3">
    <property type="entry name" value="ABC SUBFAMILY C PROTEIN"/>
    <property type="match status" value="1"/>
</dbReference>
<feature type="region of interest" description="Disordered" evidence="1">
    <location>
        <begin position="321"/>
        <end position="359"/>
    </location>
</feature>
<name>A0A8B7CJY4_PHODC</name>
<gene>
    <name evidence="3" type="primary">LOC103715089</name>
</gene>
<feature type="region of interest" description="Disordered" evidence="1">
    <location>
        <begin position="397"/>
        <end position="437"/>
    </location>
</feature>
<dbReference type="Proteomes" id="UP000228380">
    <property type="component" value="Unplaced"/>
</dbReference>
<evidence type="ECO:0000313" key="3">
    <source>
        <dbReference type="RefSeq" id="XP_008800831.2"/>
    </source>
</evidence>
<evidence type="ECO:0000256" key="1">
    <source>
        <dbReference type="SAM" id="MobiDB-lite"/>
    </source>
</evidence>
<dbReference type="RefSeq" id="XP_008800831.2">
    <property type="nucleotide sequence ID" value="XM_008802609.4"/>
</dbReference>
<feature type="compositionally biased region" description="Pro residues" evidence="1">
    <location>
        <begin position="62"/>
        <end position="79"/>
    </location>
</feature>
<feature type="compositionally biased region" description="Low complexity" evidence="1">
    <location>
        <begin position="340"/>
        <end position="351"/>
    </location>
</feature>
<keyword evidence="2" id="KW-1185">Reference proteome</keyword>
<proteinExistence type="predicted"/>
<evidence type="ECO:0000313" key="2">
    <source>
        <dbReference type="Proteomes" id="UP000228380"/>
    </source>
</evidence>
<feature type="region of interest" description="Disordered" evidence="1">
    <location>
        <begin position="1"/>
        <end position="83"/>
    </location>
</feature>
<feature type="compositionally biased region" description="Basic and acidic residues" evidence="1">
    <location>
        <begin position="416"/>
        <end position="437"/>
    </location>
</feature>
<feature type="compositionally biased region" description="Basic and acidic residues" evidence="1">
    <location>
        <begin position="235"/>
        <end position="251"/>
    </location>
</feature>
<dbReference type="PANTHER" id="PTHR34962">
    <property type="entry name" value="EMBRYO DEFECTIVE 1703-RELATED"/>
    <property type="match status" value="1"/>
</dbReference>
<feature type="region of interest" description="Disordered" evidence="1">
    <location>
        <begin position="224"/>
        <end position="282"/>
    </location>
</feature>
<dbReference type="GeneID" id="103715089"/>
<accession>A0A8B7CJY4</accession>